<comment type="subcellular location">
    <subcellularLocation>
        <location evidence="1">Nucleus</location>
    </subcellularLocation>
</comment>
<comment type="caution">
    <text evidence="8">The sequence shown here is derived from an EMBL/GenBank/DDBJ whole genome shotgun (WGS) entry which is preliminary data.</text>
</comment>
<dbReference type="AlphaFoldDB" id="A0A7J7KUA6"/>
<dbReference type="OrthoDB" id="10072024at2759"/>
<dbReference type="EMBL" id="JACGCM010002894">
    <property type="protein sequence ID" value="KAF6133936.1"/>
    <property type="molecule type" value="Genomic_DNA"/>
</dbReference>
<evidence type="ECO:0000313" key="9">
    <source>
        <dbReference type="Proteomes" id="UP000541444"/>
    </source>
</evidence>
<feature type="compositionally biased region" description="Polar residues" evidence="6">
    <location>
        <begin position="290"/>
        <end position="300"/>
    </location>
</feature>
<evidence type="ECO:0000259" key="7">
    <source>
        <dbReference type="PROSITE" id="PS50982"/>
    </source>
</evidence>
<dbReference type="GO" id="GO:0005634">
    <property type="term" value="C:nucleus"/>
    <property type="evidence" value="ECO:0007669"/>
    <property type="project" value="UniProtKB-SubCell"/>
</dbReference>
<reference evidence="8 9" key="1">
    <citation type="journal article" date="2020" name="IScience">
        <title>Genome Sequencing of the Endangered Kingdonia uniflora (Circaeasteraceae, Ranunculales) Reveals Potential Mechanisms of Evolutionary Specialization.</title>
        <authorList>
            <person name="Sun Y."/>
            <person name="Deng T."/>
            <person name="Zhang A."/>
            <person name="Moore M.J."/>
            <person name="Landis J.B."/>
            <person name="Lin N."/>
            <person name="Zhang H."/>
            <person name="Zhang X."/>
            <person name="Huang J."/>
            <person name="Zhang X."/>
            <person name="Sun H."/>
            <person name="Wang H."/>
        </authorList>
    </citation>
    <scope>NUCLEOTIDE SEQUENCE [LARGE SCALE GENOMIC DNA]</scope>
    <source>
        <strain evidence="8">TB1705</strain>
        <tissue evidence="8">Leaf</tissue>
    </source>
</reference>
<evidence type="ECO:0000256" key="2">
    <source>
        <dbReference type="ARBA" id="ARBA00023015"/>
    </source>
</evidence>
<dbReference type="Gene3D" id="3.30.890.10">
    <property type="entry name" value="Methyl-cpg-binding Protein 2, Chain A"/>
    <property type="match status" value="3"/>
</dbReference>
<feature type="region of interest" description="Disordered" evidence="6">
    <location>
        <begin position="283"/>
        <end position="310"/>
    </location>
</feature>
<evidence type="ECO:0000256" key="6">
    <source>
        <dbReference type="SAM" id="MobiDB-lite"/>
    </source>
</evidence>
<dbReference type="PANTHER" id="PTHR34067:SF20">
    <property type="entry name" value="OS08G0206700 PROTEIN"/>
    <property type="match status" value="1"/>
</dbReference>
<protein>
    <recommendedName>
        <fullName evidence="7">MBD domain-containing protein</fullName>
    </recommendedName>
</protein>
<feature type="domain" description="MBD" evidence="7">
    <location>
        <begin position="70"/>
        <end position="137"/>
    </location>
</feature>
<organism evidence="8 9">
    <name type="scientific">Kingdonia uniflora</name>
    <dbReference type="NCBI Taxonomy" id="39325"/>
    <lineage>
        <taxon>Eukaryota</taxon>
        <taxon>Viridiplantae</taxon>
        <taxon>Streptophyta</taxon>
        <taxon>Embryophyta</taxon>
        <taxon>Tracheophyta</taxon>
        <taxon>Spermatophyta</taxon>
        <taxon>Magnoliopsida</taxon>
        <taxon>Ranunculales</taxon>
        <taxon>Circaeasteraceae</taxon>
        <taxon>Kingdonia</taxon>
    </lineage>
</organism>
<accession>A0A7J7KUA6</accession>
<feature type="compositionally biased region" description="Basic and acidic residues" evidence="6">
    <location>
        <begin position="301"/>
        <end position="310"/>
    </location>
</feature>
<dbReference type="PROSITE" id="PS50982">
    <property type="entry name" value="MBD"/>
    <property type="match status" value="2"/>
</dbReference>
<dbReference type="PANTHER" id="PTHR34067">
    <property type="entry name" value="OS04G0193200 PROTEIN"/>
    <property type="match status" value="1"/>
</dbReference>
<evidence type="ECO:0000256" key="3">
    <source>
        <dbReference type="ARBA" id="ARBA00023125"/>
    </source>
</evidence>
<dbReference type="InterPro" id="IPR001739">
    <property type="entry name" value="Methyl_CpG_DNA-bd"/>
</dbReference>
<feature type="domain" description="MBD" evidence="7">
    <location>
        <begin position="323"/>
        <end position="397"/>
    </location>
</feature>
<keyword evidence="5" id="KW-0539">Nucleus</keyword>
<evidence type="ECO:0000256" key="5">
    <source>
        <dbReference type="ARBA" id="ARBA00023242"/>
    </source>
</evidence>
<dbReference type="SUPFAM" id="SSF54171">
    <property type="entry name" value="DNA-binding domain"/>
    <property type="match status" value="3"/>
</dbReference>
<sequence length="694" mass="77905">MKMANTGEMAENIPDWLPPGWETEVRVGKKDRKSKCYTAPSGCKFYSKKSVCDFLETGKSNNHNSTPNVVVQTESTVEGLPPGWIKVLKARRSGNRRDPYYIDPVTGYSFRSKDDALRYLGTGEVGKHVMKLKRSNKEPINLEISVPTERETLELVSKKAKRSLFACENFNRNQAVEDVRILESFVAETHIPVSTDVLDQCKNGGNEGEGPNEMERNRVCAENWNAPEKHKLQSDAGMHGKRKRNYTDDKEVDVPCRASTLLAKFIPKPILDLATYNFTEVSSEREKPLNESNSSLVTEKQPNESGKEEGNQLMKKLGTDKNGYKVIETEDWLPTGWNVEVKTRKTGRDVGKIYKVYIAPSGCRFYSKKALFHYLKTRRPNSCCSTPNARDIGDNMRSRKNQPTRLVDSLFESQRSNADEAEDVQIVQSLMTEDQIQASVDASNINEAGDVQIQQSFVTAFANTSTTNEDEKDLHILQQFLSENYIQASVDASNKCGKEGKGSHKKEKNMICAENECGSALPTATATALQEKRMAQNSLGKNRKRKYRSKGAKNVNVPLRSSKRLANLKAYSYCVPSASKTAKIPSKHERPPKIDECPRANENQLNKSGEMLGIQKGKMVEGDQDDKELELPVILPYIDLWTDPCSEYAFNTLIGANSTEDNLFSGSTLSDIDTIFELESFEKLIFAPLSFEKK</sequence>
<dbReference type="Pfam" id="PF01429">
    <property type="entry name" value="MBD"/>
    <property type="match status" value="3"/>
</dbReference>
<name>A0A7J7KUA6_9MAGN</name>
<dbReference type="InterPro" id="IPR038945">
    <property type="entry name" value="MBD13-like"/>
</dbReference>
<evidence type="ECO:0000256" key="4">
    <source>
        <dbReference type="ARBA" id="ARBA00023163"/>
    </source>
</evidence>
<dbReference type="GO" id="GO:0003677">
    <property type="term" value="F:DNA binding"/>
    <property type="evidence" value="ECO:0007669"/>
    <property type="project" value="UniProtKB-KW"/>
</dbReference>
<evidence type="ECO:0000256" key="1">
    <source>
        <dbReference type="ARBA" id="ARBA00004123"/>
    </source>
</evidence>
<proteinExistence type="predicted"/>
<evidence type="ECO:0000313" key="8">
    <source>
        <dbReference type="EMBL" id="KAF6133936.1"/>
    </source>
</evidence>
<keyword evidence="3" id="KW-0238">DNA-binding</keyword>
<keyword evidence="4" id="KW-0804">Transcription</keyword>
<keyword evidence="2" id="KW-0805">Transcription regulation</keyword>
<dbReference type="InterPro" id="IPR016177">
    <property type="entry name" value="DNA-bd_dom_sf"/>
</dbReference>
<dbReference type="Proteomes" id="UP000541444">
    <property type="component" value="Unassembled WGS sequence"/>
</dbReference>
<keyword evidence="9" id="KW-1185">Reference proteome</keyword>
<gene>
    <name evidence="8" type="ORF">GIB67_040700</name>
</gene>